<feature type="compositionally biased region" description="Basic and acidic residues" evidence="1">
    <location>
        <begin position="184"/>
        <end position="198"/>
    </location>
</feature>
<dbReference type="AlphaFoldDB" id="T1JXQ7"/>
<keyword evidence="2" id="KW-0812">Transmembrane</keyword>
<accession>T1JXQ7</accession>
<evidence type="ECO:0000313" key="4">
    <source>
        <dbReference type="Proteomes" id="UP000015104"/>
    </source>
</evidence>
<evidence type="ECO:0000313" key="3">
    <source>
        <dbReference type="EnsemblMetazoa" id="tetur02g12880.1"/>
    </source>
</evidence>
<feature type="region of interest" description="Disordered" evidence="1">
    <location>
        <begin position="179"/>
        <end position="274"/>
    </location>
</feature>
<dbReference type="EMBL" id="CAEY01000835">
    <property type="status" value="NOT_ANNOTATED_CDS"/>
    <property type="molecule type" value="Genomic_DNA"/>
</dbReference>
<feature type="compositionally biased region" description="Polar residues" evidence="1">
    <location>
        <begin position="241"/>
        <end position="250"/>
    </location>
</feature>
<feature type="transmembrane region" description="Helical" evidence="2">
    <location>
        <begin position="21"/>
        <end position="42"/>
    </location>
</feature>
<sequence length="274" mass="29982">MGSSSGVARGQLRPQFAGRNPPFIVAGLFIALGLLGVSYYSLSTQYTTLQAQLENLIKSEERSRIAFQERNKENELLQKKVDQLKKELIKKSNEVKIKQSDLQKLKNSQQLTENNLASERNRLEAENKGLNEKAGQLQKSIDNIHAENIRLKSQLDNMEKEANEKATKIEQLNSKINQLNGKVPPEKPEDKDAVEVKTDPVPLDPGVGDIDSPNAPGEAANKADGINSAEVIKVKDDPSSIVANPENQKASLPKPNSIAKPDEAASEIGMANLA</sequence>
<keyword evidence="2" id="KW-1133">Transmembrane helix</keyword>
<evidence type="ECO:0000256" key="1">
    <source>
        <dbReference type="SAM" id="MobiDB-lite"/>
    </source>
</evidence>
<dbReference type="STRING" id="32264.T1JXQ7"/>
<organism evidence="3 4">
    <name type="scientific">Tetranychus urticae</name>
    <name type="common">Two-spotted spider mite</name>
    <dbReference type="NCBI Taxonomy" id="32264"/>
    <lineage>
        <taxon>Eukaryota</taxon>
        <taxon>Metazoa</taxon>
        <taxon>Ecdysozoa</taxon>
        <taxon>Arthropoda</taxon>
        <taxon>Chelicerata</taxon>
        <taxon>Arachnida</taxon>
        <taxon>Acari</taxon>
        <taxon>Acariformes</taxon>
        <taxon>Trombidiformes</taxon>
        <taxon>Prostigmata</taxon>
        <taxon>Eleutherengona</taxon>
        <taxon>Raphignathae</taxon>
        <taxon>Tetranychoidea</taxon>
        <taxon>Tetranychidae</taxon>
        <taxon>Tetranychus</taxon>
    </lineage>
</organism>
<dbReference type="EnsemblMetazoa" id="tetur02g12880.1">
    <property type="protein sequence ID" value="tetur02g12880.1"/>
    <property type="gene ID" value="tetur02g12880"/>
</dbReference>
<reference evidence="4" key="1">
    <citation type="submission" date="2011-08" db="EMBL/GenBank/DDBJ databases">
        <authorList>
            <person name="Rombauts S."/>
        </authorList>
    </citation>
    <scope>NUCLEOTIDE SEQUENCE</scope>
    <source>
        <strain evidence="4">London</strain>
    </source>
</reference>
<dbReference type="OMA" id="FLLAAXL"/>
<evidence type="ECO:0000256" key="2">
    <source>
        <dbReference type="SAM" id="Phobius"/>
    </source>
</evidence>
<dbReference type="Proteomes" id="UP000015104">
    <property type="component" value="Unassembled WGS sequence"/>
</dbReference>
<gene>
    <name evidence="3" type="primary">107371648</name>
</gene>
<dbReference type="Gene3D" id="1.10.287.1490">
    <property type="match status" value="1"/>
</dbReference>
<keyword evidence="2" id="KW-0472">Membrane</keyword>
<dbReference type="HOGENOM" id="CLU_1016784_0_0_1"/>
<protein>
    <submittedName>
        <fullName evidence="3">Uncharacterized protein</fullName>
    </submittedName>
</protein>
<proteinExistence type="predicted"/>
<keyword evidence="4" id="KW-1185">Reference proteome</keyword>
<reference evidence="3" key="2">
    <citation type="submission" date="2015-06" db="UniProtKB">
        <authorList>
            <consortium name="EnsemblMetazoa"/>
        </authorList>
    </citation>
    <scope>IDENTIFICATION</scope>
</reference>
<dbReference type="OrthoDB" id="6516715at2759"/>
<name>T1JXQ7_TETUR</name>
<dbReference type="KEGG" id="tut:107371648"/>